<sequence>MSAGSDETHELSADNISEDELELVAFGDWTCGLGLDGERFSSKSNMGLSPTRLISLENERNITVIKFIKEKRLARSRGRIGNMMIPGN</sequence>
<name>A0A6N2LK49_SALVM</name>
<reference evidence="1" key="1">
    <citation type="submission" date="2019-03" db="EMBL/GenBank/DDBJ databases">
        <authorList>
            <person name="Mank J."/>
            <person name="Almeida P."/>
        </authorList>
    </citation>
    <scope>NUCLEOTIDE SEQUENCE</scope>
    <source>
        <strain evidence="1">78183</strain>
    </source>
</reference>
<accession>A0A6N2LK49</accession>
<proteinExistence type="predicted"/>
<dbReference type="EMBL" id="CAADRP010001563">
    <property type="protein sequence ID" value="VFU41550.1"/>
    <property type="molecule type" value="Genomic_DNA"/>
</dbReference>
<dbReference type="AlphaFoldDB" id="A0A6N2LK49"/>
<evidence type="ECO:0000313" key="1">
    <source>
        <dbReference type="EMBL" id="VFU41550.1"/>
    </source>
</evidence>
<protein>
    <submittedName>
        <fullName evidence="1">Uncharacterized protein</fullName>
    </submittedName>
</protein>
<gene>
    <name evidence="1" type="ORF">SVIM_LOCUS244890</name>
</gene>
<organism evidence="1">
    <name type="scientific">Salix viminalis</name>
    <name type="common">Common osier</name>
    <name type="synonym">Basket willow</name>
    <dbReference type="NCBI Taxonomy" id="40686"/>
    <lineage>
        <taxon>Eukaryota</taxon>
        <taxon>Viridiplantae</taxon>
        <taxon>Streptophyta</taxon>
        <taxon>Embryophyta</taxon>
        <taxon>Tracheophyta</taxon>
        <taxon>Spermatophyta</taxon>
        <taxon>Magnoliopsida</taxon>
        <taxon>eudicotyledons</taxon>
        <taxon>Gunneridae</taxon>
        <taxon>Pentapetalae</taxon>
        <taxon>rosids</taxon>
        <taxon>fabids</taxon>
        <taxon>Malpighiales</taxon>
        <taxon>Salicaceae</taxon>
        <taxon>Saliceae</taxon>
        <taxon>Salix</taxon>
    </lineage>
</organism>